<evidence type="ECO:0000256" key="4">
    <source>
        <dbReference type="ARBA" id="ARBA00022475"/>
    </source>
</evidence>
<feature type="transmembrane region" description="Helical" evidence="9">
    <location>
        <begin position="71"/>
        <end position="89"/>
    </location>
</feature>
<dbReference type="InterPro" id="IPR000515">
    <property type="entry name" value="MetI-like"/>
</dbReference>
<evidence type="ECO:0000256" key="1">
    <source>
        <dbReference type="ARBA" id="ARBA00004429"/>
    </source>
</evidence>
<dbReference type="Gene3D" id="1.10.3720.10">
    <property type="entry name" value="MetI-like"/>
    <property type="match status" value="1"/>
</dbReference>
<dbReference type="PANTHER" id="PTHR30614">
    <property type="entry name" value="MEMBRANE COMPONENT OF AMINO ACID ABC TRANSPORTER"/>
    <property type="match status" value="1"/>
</dbReference>
<evidence type="ECO:0000259" key="10">
    <source>
        <dbReference type="PROSITE" id="PS50928"/>
    </source>
</evidence>
<evidence type="ECO:0000313" key="12">
    <source>
        <dbReference type="Proteomes" id="UP000218899"/>
    </source>
</evidence>
<organism evidence="11 12">
    <name type="scientific">Sulfurifustis variabilis</name>
    <dbReference type="NCBI Taxonomy" id="1675686"/>
    <lineage>
        <taxon>Bacteria</taxon>
        <taxon>Pseudomonadati</taxon>
        <taxon>Pseudomonadota</taxon>
        <taxon>Gammaproteobacteria</taxon>
        <taxon>Acidiferrobacterales</taxon>
        <taxon>Acidiferrobacteraceae</taxon>
        <taxon>Sulfurifustis</taxon>
    </lineage>
</organism>
<name>A0A1B4V7C5_9GAMM</name>
<accession>A0A1B4V7C5</accession>
<evidence type="ECO:0000256" key="3">
    <source>
        <dbReference type="ARBA" id="ARBA00022448"/>
    </source>
</evidence>
<dbReference type="PANTHER" id="PTHR30614:SF42">
    <property type="entry name" value="GLUTAMATE_ASPARTATE IMPORT PERMEASE PROTEIN GLTJ"/>
    <property type="match status" value="1"/>
</dbReference>
<dbReference type="NCBIfam" id="TIGR01726">
    <property type="entry name" value="HEQRo_perm_3TM"/>
    <property type="match status" value="1"/>
</dbReference>
<dbReference type="Pfam" id="PF00528">
    <property type="entry name" value="BPD_transp_1"/>
    <property type="match status" value="1"/>
</dbReference>
<keyword evidence="7 9" id="KW-1133">Transmembrane helix</keyword>
<dbReference type="InterPro" id="IPR043429">
    <property type="entry name" value="ArtM/GltK/GlnP/TcyL/YhdX-like"/>
</dbReference>
<comment type="similarity">
    <text evidence="2">Belongs to the binding-protein-dependent transport system permease family. HisMQ subfamily.</text>
</comment>
<dbReference type="GO" id="GO:0022857">
    <property type="term" value="F:transmembrane transporter activity"/>
    <property type="evidence" value="ECO:0007669"/>
    <property type="project" value="InterPro"/>
</dbReference>
<dbReference type="OrthoDB" id="6534575at2"/>
<dbReference type="GO" id="GO:0043190">
    <property type="term" value="C:ATP-binding cassette (ABC) transporter complex"/>
    <property type="evidence" value="ECO:0007669"/>
    <property type="project" value="InterPro"/>
</dbReference>
<dbReference type="InterPro" id="IPR035906">
    <property type="entry name" value="MetI-like_sf"/>
</dbReference>
<dbReference type="AlphaFoldDB" id="A0A1B4V7C5"/>
<feature type="domain" description="ABC transmembrane type-1" evidence="10">
    <location>
        <begin position="29"/>
        <end position="228"/>
    </location>
</feature>
<gene>
    <name evidence="11" type="ORF">SVA_2888</name>
</gene>
<evidence type="ECO:0000256" key="8">
    <source>
        <dbReference type="ARBA" id="ARBA00023136"/>
    </source>
</evidence>
<evidence type="ECO:0000256" key="2">
    <source>
        <dbReference type="ARBA" id="ARBA00010072"/>
    </source>
</evidence>
<evidence type="ECO:0000256" key="6">
    <source>
        <dbReference type="ARBA" id="ARBA00022970"/>
    </source>
</evidence>
<dbReference type="CDD" id="cd06261">
    <property type="entry name" value="TM_PBP2"/>
    <property type="match status" value="1"/>
</dbReference>
<dbReference type="KEGG" id="sva:SVA_2888"/>
<proteinExistence type="inferred from homology"/>
<feature type="transmembrane region" description="Helical" evidence="9">
    <location>
        <begin position="209"/>
        <end position="228"/>
    </location>
</feature>
<feature type="transmembrane region" description="Helical" evidence="9">
    <location>
        <begin position="24"/>
        <end position="50"/>
    </location>
</feature>
<comment type="subcellular location">
    <subcellularLocation>
        <location evidence="1">Cell inner membrane</location>
        <topology evidence="1">Multi-pass membrane protein</topology>
    </subcellularLocation>
    <subcellularLocation>
        <location evidence="9">Cell membrane</location>
        <topology evidence="9">Multi-pass membrane protein</topology>
    </subcellularLocation>
</comment>
<dbReference type="RefSeq" id="WP_096461840.1">
    <property type="nucleotide sequence ID" value="NZ_AP014936.1"/>
</dbReference>
<evidence type="ECO:0000256" key="9">
    <source>
        <dbReference type="RuleBase" id="RU363032"/>
    </source>
</evidence>
<keyword evidence="12" id="KW-1185">Reference proteome</keyword>
<keyword evidence="3 9" id="KW-0813">Transport</keyword>
<keyword evidence="4" id="KW-1003">Cell membrane</keyword>
<reference evidence="11 12" key="1">
    <citation type="submission" date="2015-08" db="EMBL/GenBank/DDBJ databases">
        <title>Complete genome sequence of Sulfurifustis variabilis.</title>
        <authorList>
            <person name="Miura A."/>
            <person name="Kojima H."/>
            <person name="Fukui M."/>
        </authorList>
    </citation>
    <scope>NUCLEOTIDE SEQUENCE [LARGE SCALE GENOMIC DNA]</scope>
    <source>
        <strain evidence="12">skN76</strain>
    </source>
</reference>
<keyword evidence="5 9" id="KW-0812">Transmembrane</keyword>
<sequence>MDYNWHWGIFFEQVKAGEETYLDWLIAALGWTVSVSLVAWLIALVLGSLVGIARTTPHRWLRWPGAAWVELFRNIPLLVQMLLWFFVVPELLPENLSLWVKRDMPAKEFVTAAVALGLFTSARIAEQVRAGIESLAGGQRTAGLALGLTLPQTYRHVLLPMAYRIILPPLTSELMNVFKNSSVAFAIGLMELTFTARQMQEDSEQGIETYLAVTVLYFLCAFIANRVMALIERRSRVPGYITQAG</sequence>
<keyword evidence="6" id="KW-0029">Amino-acid transport</keyword>
<dbReference type="SUPFAM" id="SSF161098">
    <property type="entry name" value="MetI-like"/>
    <property type="match status" value="1"/>
</dbReference>
<keyword evidence="8 9" id="KW-0472">Membrane</keyword>
<dbReference type="PROSITE" id="PS50928">
    <property type="entry name" value="ABC_TM1"/>
    <property type="match status" value="1"/>
</dbReference>
<dbReference type="EMBL" id="AP014936">
    <property type="protein sequence ID" value="BAU49436.1"/>
    <property type="molecule type" value="Genomic_DNA"/>
</dbReference>
<evidence type="ECO:0000256" key="5">
    <source>
        <dbReference type="ARBA" id="ARBA00022692"/>
    </source>
</evidence>
<dbReference type="GO" id="GO:0006865">
    <property type="term" value="P:amino acid transport"/>
    <property type="evidence" value="ECO:0007669"/>
    <property type="project" value="UniProtKB-KW"/>
</dbReference>
<protein>
    <submittedName>
        <fullName evidence="11">Glutamate ABC transporter permease</fullName>
    </submittedName>
</protein>
<evidence type="ECO:0000256" key="7">
    <source>
        <dbReference type="ARBA" id="ARBA00022989"/>
    </source>
</evidence>
<evidence type="ECO:0000313" key="11">
    <source>
        <dbReference type="EMBL" id="BAU49436.1"/>
    </source>
</evidence>
<dbReference type="InterPro" id="IPR010065">
    <property type="entry name" value="AA_ABC_transptr_permease_3TM"/>
</dbReference>
<dbReference type="Proteomes" id="UP000218899">
    <property type="component" value="Chromosome"/>
</dbReference>